<dbReference type="Proteomes" id="UP001163046">
    <property type="component" value="Unassembled WGS sequence"/>
</dbReference>
<comment type="caution">
    <text evidence="2">The sequence shown here is derived from an EMBL/GenBank/DDBJ whole genome shotgun (WGS) entry which is preliminary data.</text>
</comment>
<proteinExistence type="predicted"/>
<keyword evidence="1" id="KW-1133">Transmembrane helix</keyword>
<evidence type="ECO:0000313" key="3">
    <source>
        <dbReference type="Proteomes" id="UP001163046"/>
    </source>
</evidence>
<feature type="transmembrane region" description="Helical" evidence="1">
    <location>
        <begin position="120"/>
        <end position="142"/>
    </location>
</feature>
<keyword evidence="1" id="KW-0472">Membrane</keyword>
<keyword evidence="3" id="KW-1185">Reference proteome</keyword>
<organism evidence="2 3">
    <name type="scientific">Desmophyllum pertusum</name>
    <dbReference type="NCBI Taxonomy" id="174260"/>
    <lineage>
        <taxon>Eukaryota</taxon>
        <taxon>Metazoa</taxon>
        <taxon>Cnidaria</taxon>
        <taxon>Anthozoa</taxon>
        <taxon>Hexacorallia</taxon>
        <taxon>Scleractinia</taxon>
        <taxon>Caryophylliina</taxon>
        <taxon>Caryophylliidae</taxon>
        <taxon>Desmophyllum</taxon>
    </lineage>
</organism>
<dbReference type="PANTHER" id="PTHR26392:SF92">
    <property type="entry name" value="PROTEIN KINASE DOMAIN-CONTAINING PROTEIN"/>
    <property type="match status" value="1"/>
</dbReference>
<dbReference type="AlphaFoldDB" id="A0A9X0A3H7"/>
<protein>
    <submittedName>
        <fullName evidence="2">Uncharacterized protein</fullName>
    </submittedName>
</protein>
<sequence>MTSYLQSEDVRSRFCTWSTGDLPQIDDCHKTNVTKIKQTYTRCIEERFQTFLQNWENREKHFKKAYDDLDERFHRGFFDFEKDIRAIDRVLIGDSGDEFKSFEIRPGRLFSPLDTRMKKFLVVTGAIFMPVVFSVGLAAGFLSAPVFGFKVIEKHLKERTTD</sequence>
<evidence type="ECO:0000256" key="1">
    <source>
        <dbReference type="SAM" id="Phobius"/>
    </source>
</evidence>
<gene>
    <name evidence="2" type="ORF">OS493_010418</name>
</gene>
<dbReference type="PANTHER" id="PTHR26392">
    <property type="entry name" value="MITOGEN-ACTIVATED PROTEIN KINASE KINASE KINASE 7-RELATED"/>
    <property type="match status" value="1"/>
</dbReference>
<dbReference type="EMBL" id="MU825400">
    <property type="protein sequence ID" value="KAJ7392763.1"/>
    <property type="molecule type" value="Genomic_DNA"/>
</dbReference>
<accession>A0A9X0A3H7</accession>
<name>A0A9X0A3H7_9CNID</name>
<keyword evidence="1" id="KW-0812">Transmembrane</keyword>
<evidence type="ECO:0000313" key="2">
    <source>
        <dbReference type="EMBL" id="KAJ7392763.1"/>
    </source>
</evidence>
<reference evidence="2" key="1">
    <citation type="submission" date="2023-01" db="EMBL/GenBank/DDBJ databases">
        <title>Genome assembly of the deep-sea coral Lophelia pertusa.</title>
        <authorList>
            <person name="Herrera S."/>
            <person name="Cordes E."/>
        </authorList>
    </citation>
    <scope>NUCLEOTIDE SEQUENCE</scope>
    <source>
        <strain evidence="2">USNM1676648</strain>
        <tissue evidence="2">Polyp</tissue>
    </source>
</reference>